<feature type="region of interest" description="Disordered" evidence="1">
    <location>
        <begin position="556"/>
        <end position="627"/>
    </location>
</feature>
<dbReference type="EMBL" id="CP090891">
    <property type="protein sequence ID" value="ULU12809.1"/>
    <property type="molecule type" value="Genomic_DNA"/>
</dbReference>
<feature type="compositionally biased region" description="Low complexity" evidence="1">
    <location>
        <begin position="1"/>
        <end position="17"/>
    </location>
</feature>
<evidence type="ECO:0000313" key="2">
    <source>
        <dbReference type="EMBL" id="ULU12809.1"/>
    </source>
</evidence>
<feature type="compositionally biased region" description="Polar residues" evidence="1">
    <location>
        <begin position="486"/>
        <end position="496"/>
    </location>
</feature>
<feature type="compositionally biased region" description="Polar residues" evidence="1">
    <location>
        <begin position="764"/>
        <end position="773"/>
    </location>
</feature>
<feature type="compositionally biased region" description="Low complexity" evidence="1">
    <location>
        <begin position="79"/>
        <end position="97"/>
    </location>
</feature>
<feature type="compositionally biased region" description="Pro residues" evidence="1">
    <location>
        <begin position="154"/>
        <end position="164"/>
    </location>
</feature>
<name>A0AAE9DUN8_CAEBR</name>
<feature type="compositionally biased region" description="Basic and acidic residues" evidence="1">
    <location>
        <begin position="662"/>
        <end position="678"/>
    </location>
</feature>
<proteinExistence type="predicted"/>
<feature type="region of interest" description="Disordered" evidence="1">
    <location>
        <begin position="755"/>
        <end position="796"/>
    </location>
</feature>
<feature type="region of interest" description="Disordered" evidence="1">
    <location>
        <begin position="1"/>
        <end position="52"/>
    </location>
</feature>
<gene>
    <name evidence="2" type="ORF">L3Y34_015803</name>
</gene>
<feature type="compositionally biased region" description="Basic and acidic residues" evidence="1">
    <location>
        <begin position="428"/>
        <end position="458"/>
    </location>
</feature>
<feature type="compositionally biased region" description="Polar residues" evidence="1">
    <location>
        <begin position="412"/>
        <end position="424"/>
    </location>
</feature>
<evidence type="ECO:0000256" key="1">
    <source>
        <dbReference type="SAM" id="MobiDB-lite"/>
    </source>
</evidence>
<feature type="region of interest" description="Disordered" evidence="1">
    <location>
        <begin position="662"/>
        <end position="683"/>
    </location>
</feature>
<reference evidence="2 3" key="1">
    <citation type="submission" date="2022-05" db="EMBL/GenBank/DDBJ databases">
        <title>Chromosome-level reference genomes for two strains of Caenorhabditis briggsae: an improved platform for comparative genomics.</title>
        <authorList>
            <person name="Stevens L."/>
            <person name="Andersen E.C."/>
        </authorList>
    </citation>
    <scope>NUCLEOTIDE SEQUENCE [LARGE SCALE GENOMIC DNA]</scope>
    <source>
        <strain evidence="2">QX1410_ONT</strain>
        <tissue evidence="2">Whole-organism</tissue>
    </source>
</reference>
<dbReference type="AlphaFoldDB" id="A0AAE9DUN8"/>
<feature type="region of interest" description="Disordered" evidence="1">
    <location>
        <begin position="412"/>
        <end position="496"/>
    </location>
</feature>
<dbReference type="Proteomes" id="UP000827892">
    <property type="component" value="Chromosome I"/>
</dbReference>
<accession>A0AAE9DUN8</accession>
<feature type="region of interest" description="Disordered" evidence="1">
    <location>
        <begin position="79"/>
        <end position="173"/>
    </location>
</feature>
<organism evidence="2 3">
    <name type="scientific">Caenorhabditis briggsae</name>
    <dbReference type="NCBI Taxonomy" id="6238"/>
    <lineage>
        <taxon>Eukaryota</taxon>
        <taxon>Metazoa</taxon>
        <taxon>Ecdysozoa</taxon>
        <taxon>Nematoda</taxon>
        <taxon>Chromadorea</taxon>
        <taxon>Rhabditida</taxon>
        <taxon>Rhabditina</taxon>
        <taxon>Rhabditomorpha</taxon>
        <taxon>Rhabditoidea</taxon>
        <taxon>Rhabditidae</taxon>
        <taxon>Peloderinae</taxon>
        <taxon>Caenorhabditis</taxon>
    </lineage>
</organism>
<feature type="compositionally biased region" description="Basic and acidic residues" evidence="1">
    <location>
        <begin position="774"/>
        <end position="796"/>
    </location>
</feature>
<evidence type="ECO:0000313" key="3">
    <source>
        <dbReference type="Proteomes" id="UP000827892"/>
    </source>
</evidence>
<feature type="region of interest" description="Disordered" evidence="1">
    <location>
        <begin position="382"/>
        <end position="401"/>
    </location>
</feature>
<feature type="compositionally biased region" description="Acidic residues" evidence="1">
    <location>
        <begin position="556"/>
        <end position="566"/>
    </location>
</feature>
<feature type="compositionally biased region" description="Basic and acidic residues" evidence="1">
    <location>
        <begin position="575"/>
        <end position="613"/>
    </location>
</feature>
<protein>
    <submittedName>
        <fullName evidence="2">Uncharacterized protein</fullName>
    </submittedName>
</protein>
<sequence length="824" mass="94550">MSRHNASSHSSRNSNSRQRVSQKAAAMRGSNGYPQRGIYDNLSNQSTSGGHGQMIINMKTTVTTSGGQHNGLVVHSAIQSASPSTSQSSWMSPYSESPSRRLEEGFDLTRSTTSLHRQSPLPIQMVPSTSRETLISVGREGPSKRENGHHLAPLPKPPSPPPSPIYSFKGRDSPPDEFIQPTKLVLNVFRPKRHKKFWLCFVGKPLTKVMLSTTRYYYERNLIEESKHHEPAWQTPISRSQVNIEPSSGGIQLSKRNALLNDAVTTTTTVEVFRAPLDGDTSMISLTPAPFGGAPLLVRAHGAPYEQWNDRKVQTMMTDEDRRDLRKEVQWKERLIEESDRRYRDNGSEFYDEIQDPPQYIHHDYRPKQVFQPVTHPIIMTGSRDDLRSQPPPYPAPLSPLYIVPDRHRSVANSVSPGQWSRRSNGYVERDERRRDERRDEPRDEYHRRENELNQNRERYHHRRSKSSTRDDASVSQRSLRHRSMSPASRRSFATTLGGSQEEILMERVIDELEMISSPLADSEDSLISEMSTRNDVARASWLEYRGIRRRIEDGNESDFEEDGDSDIYGPPPIPERDYSRLRSYRKNGEEFSMRRSKSYEKPGRSQTPEKRWSRNARSLVDKSKKSNAIYATPNRKKKMTSKASVEPPIIEEFSEEMPRYVRPLRSEEPNKDEVKEEEKEELSVNLVPVIDMSTEIEFSSKVDRQIGKLQREDSLTSLLKRQLSSKMTQVKIRDELPEYVEPKDPIIKELQEFLKIEPKSSDENSQNSTSTSIEKERKEEEEPAEQEKPVQADEHRLIVRGWQELLKSSSSSSSSSCTSSTTV</sequence>